<evidence type="ECO:0000313" key="2">
    <source>
        <dbReference type="Proteomes" id="UP000789860"/>
    </source>
</evidence>
<reference evidence="1" key="1">
    <citation type="submission" date="2021-06" db="EMBL/GenBank/DDBJ databases">
        <authorList>
            <person name="Kallberg Y."/>
            <person name="Tangrot J."/>
            <person name="Rosling A."/>
        </authorList>
    </citation>
    <scope>NUCLEOTIDE SEQUENCE</scope>
    <source>
        <strain evidence="1">AU212A</strain>
    </source>
</reference>
<organism evidence="1 2">
    <name type="scientific">Scutellospora calospora</name>
    <dbReference type="NCBI Taxonomy" id="85575"/>
    <lineage>
        <taxon>Eukaryota</taxon>
        <taxon>Fungi</taxon>
        <taxon>Fungi incertae sedis</taxon>
        <taxon>Mucoromycota</taxon>
        <taxon>Glomeromycotina</taxon>
        <taxon>Glomeromycetes</taxon>
        <taxon>Diversisporales</taxon>
        <taxon>Gigasporaceae</taxon>
        <taxon>Scutellospora</taxon>
    </lineage>
</organism>
<comment type="caution">
    <text evidence="1">The sequence shown here is derived from an EMBL/GenBank/DDBJ whole genome shotgun (WGS) entry which is preliminary data.</text>
</comment>
<proteinExistence type="predicted"/>
<protein>
    <submittedName>
        <fullName evidence="1">1066_t:CDS:1</fullName>
    </submittedName>
</protein>
<keyword evidence="2" id="KW-1185">Reference proteome</keyword>
<accession>A0ACA9MPD9</accession>
<evidence type="ECO:0000313" key="1">
    <source>
        <dbReference type="EMBL" id="CAG8603824.1"/>
    </source>
</evidence>
<feature type="non-terminal residue" evidence="1">
    <location>
        <position position="96"/>
    </location>
</feature>
<sequence length="96" mass="11089">MKASQTQISKLEENISNIMKTSQTQMLKLEENISALNETFQTETKIITEKIFTEKITGFEETLNKKFTEFETFKAGIENAILTNIINKMEFGRMSQ</sequence>
<dbReference type="Proteomes" id="UP000789860">
    <property type="component" value="Unassembled WGS sequence"/>
</dbReference>
<dbReference type="EMBL" id="CAJVPM010014850">
    <property type="protein sequence ID" value="CAG8603824.1"/>
    <property type="molecule type" value="Genomic_DNA"/>
</dbReference>
<name>A0ACA9MPD9_9GLOM</name>
<gene>
    <name evidence="1" type="ORF">SCALOS_LOCUS7022</name>
</gene>